<feature type="compositionally biased region" description="Polar residues" evidence="1">
    <location>
        <begin position="92"/>
        <end position="101"/>
    </location>
</feature>
<proteinExistence type="predicted"/>
<keyword evidence="2" id="KW-1133">Transmembrane helix</keyword>
<keyword evidence="2" id="KW-0472">Membrane</keyword>
<gene>
    <name evidence="3" type="ORF">BST13_37885</name>
</gene>
<dbReference type="STRING" id="1927124.BST13_37885"/>
<sequence>MLDDDGHQLVSERIAHTVDGLVALVAMITSLTGSVSIAIERAEGLLVEHLQQHCDTEIYCVSPRSRRGPANGIGWQPRSPTSSTPMSWPTHCATSMPSGGR</sequence>
<accession>A0A1W9ZUA7</accession>
<dbReference type="Proteomes" id="UP000192448">
    <property type="component" value="Unassembled WGS sequence"/>
</dbReference>
<dbReference type="RefSeq" id="WP_281254793.1">
    <property type="nucleotide sequence ID" value="NZ_MVHF01000083.1"/>
</dbReference>
<evidence type="ECO:0000313" key="3">
    <source>
        <dbReference type="EMBL" id="ORA21245.1"/>
    </source>
</evidence>
<feature type="compositionally biased region" description="Low complexity" evidence="1">
    <location>
        <begin position="77"/>
        <end position="90"/>
    </location>
</feature>
<keyword evidence="2" id="KW-0812">Transmembrane</keyword>
<organism evidence="3 4">
    <name type="scientific">Mycobacterium aquaticum</name>
    <dbReference type="NCBI Taxonomy" id="1927124"/>
    <lineage>
        <taxon>Bacteria</taxon>
        <taxon>Bacillati</taxon>
        <taxon>Actinomycetota</taxon>
        <taxon>Actinomycetes</taxon>
        <taxon>Mycobacteriales</taxon>
        <taxon>Mycobacteriaceae</taxon>
        <taxon>Mycobacterium</taxon>
    </lineage>
</organism>
<feature type="transmembrane region" description="Helical" evidence="2">
    <location>
        <begin position="20"/>
        <end position="39"/>
    </location>
</feature>
<name>A0A1W9ZUA7_9MYCO</name>
<dbReference type="AlphaFoldDB" id="A0A1W9ZUA7"/>
<feature type="region of interest" description="Disordered" evidence="1">
    <location>
        <begin position="66"/>
        <end position="101"/>
    </location>
</feature>
<reference evidence="3 4" key="1">
    <citation type="submission" date="2017-02" db="EMBL/GenBank/DDBJ databases">
        <title>The new phylogeny of genus Mycobacterium.</title>
        <authorList>
            <person name="Tortoli E."/>
            <person name="Trovato A."/>
            <person name="Cirillo D.M."/>
        </authorList>
    </citation>
    <scope>NUCLEOTIDE SEQUENCE [LARGE SCALE GENOMIC DNA]</scope>
    <source>
        <strain evidence="3 4">RW6</strain>
    </source>
</reference>
<dbReference type="EMBL" id="MVHF01000083">
    <property type="protein sequence ID" value="ORA21245.1"/>
    <property type="molecule type" value="Genomic_DNA"/>
</dbReference>
<keyword evidence="4" id="KW-1185">Reference proteome</keyword>
<comment type="caution">
    <text evidence="3">The sequence shown here is derived from an EMBL/GenBank/DDBJ whole genome shotgun (WGS) entry which is preliminary data.</text>
</comment>
<protein>
    <submittedName>
        <fullName evidence="3">Uncharacterized protein</fullName>
    </submittedName>
</protein>
<evidence type="ECO:0000313" key="4">
    <source>
        <dbReference type="Proteomes" id="UP000192448"/>
    </source>
</evidence>
<evidence type="ECO:0000256" key="2">
    <source>
        <dbReference type="SAM" id="Phobius"/>
    </source>
</evidence>
<evidence type="ECO:0000256" key="1">
    <source>
        <dbReference type="SAM" id="MobiDB-lite"/>
    </source>
</evidence>